<keyword evidence="6 12" id="KW-0479">Metal-binding</keyword>
<comment type="subcellular location">
    <subcellularLocation>
        <location evidence="2">Membrane</location>
    </subcellularLocation>
</comment>
<dbReference type="OrthoDB" id="1103324at2759"/>
<proteinExistence type="inferred from homology"/>
<comment type="cofactor">
    <cofactor evidence="1 12">
        <name>heme</name>
        <dbReference type="ChEBI" id="CHEBI:30413"/>
    </cofactor>
</comment>
<keyword evidence="5 12" id="KW-0349">Heme</keyword>
<comment type="pathway">
    <text evidence="3">Secondary metabolite biosynthesis; flavonoid biosynthesis.</text>
</comment>
<evidence type="ECO:0000256" key="4">
    <source>
        <dbReference type="ARBA" id="ARBA00010617"/>
    </source>
</evidence>
<dbReference type="Pfam" id="PF00067">
    <property type="entry name" value="p450"/>
    <property type="match status" value="1"/>
</dbReference>
<evidence type="ECO:0000256" key="13">
    <source>
        <dbReference type="RuleBase" id="RU000461"/>
    </source>
</evidence>
<dbReference type="InterPro" id="IPR001128">
    <property type="entry name" value="Cyt_P450"/>
</dbReference>
<dbReference type="GeneID" id="103714950"/>
<dbReference type="GO" id="GO:0005506">
    <property type="term" value="F:iron ion binding"/>
    <property type="evidence" value="ECO:0007669"/>
    <property type="project" value="InterPro"/>
</dbReference>
<dbReference type="CDD" id="cd20655">
    <property type="entry name" value="CYP93"/>
    <property type="match status" value="1"/>
</dbReference>
<organism evidence="15 16">
    <name type="scientific">Phoenix dactylifera</name>
    <name type="common">Date palm</name>
    <dbReference type="NCBI Taxonomy" id="42345"/>
    <lineage>
        <taxon>Eukaryota</taxon>
        <taxon>Viridiplantae</taxon>
        <taxon>Streptophyta</taxon>
        <taxon>Embryophyta</taxon>
        <taxon>Tracheophyta</taxon>
        <taxon>Spermatophyta</taxon>
        <taxon>Magnoliopsida</taxon>
        <taxon>Liliopsida</taxon>
        <taxon>Arecaceae</taxon>
        <taxon>Coryphoideae</taxon>
        <taxon>Phoeniceae</taxon>
        <taxon>Phoenix</taxon>
    </lineage>
</organism>
<evidence type="ECO:0000256" key="3">
    <source>
        <dbReference type="ARBA" id="ARBA00004966"/>
    </source>
</evidence>
<dbReference type="InterPro" id="IPR002401">
    <property type="entry name" value="Cyt_P450_E_grp-I"/>
</dbReference>
<dbReference type="KEGG" id="pda:103714950"/>
<evidence type="ECO:0000313" key="15">
    <source>
        <dbReference type="Proteomes" id="UP000228380"/>
    </source>
</evidence>
<keyword evidence="14" id="KW-0812">Transmembrane</keyword>
<dbReference type="SUPFAM" id="SSF48264">
    <property type="entry name" value="Cytochrome P450"/>
    <property type="match status" value="1"/>
</dbReference>
<dbReference type="Proteomes" id="UP000228380">
    <property type="component" value="Unplaced"/>
</dbReference>
<dbReference type="GO" id="GO:0009813">
    <property type="term" value="P:flavonoid biosynthetic process"/>
    <property type="evidence" value="ECO:0007669"/>
    <property type="project" value="UniProtKB-KW"/>
</dbReference>
<dbReference type="PANTHER" id="PTHR47943:SF8">
    <property type="entry name" value="CYTOCHROME P450"/>
    <property type="match status" value="1"/>
</dbReference>
<evidence type="ECO:0000256" key="10">
    <source>
        <dbReference type="ARBA" id="ARBA00023136"/>
    </source>
</evidence>
<dbReference type="InterPro" id="IPR017972">
    <property type="entry name" value="Cyt_P450_CS"/>
</dbReference>
<protein>
    <submittedName>
        <fullName evidence="16">Cytochrome P450 93G1-like</fullName>
    </submittedName>
</protein>
<evidence type="ECO:0000256" key="8">
    <source>
        <dbReference type="ARBA" id="ARBA00023004"/>
    </source>
</evidence>
<keyword evidence="15" id="KW-1185">Reference proteome</keyword>
<feature type="transmembrane region" description="Helical" evidence="14">
    <location>
        <begin position="37"/>
        <end position="56"/>
    </location>
</feature>
<evidence type="ECO:0000256" key="1">
    <source>
        <dbReference type="ARBA" id="ARBA00001971"/>
    </source>
</evidence>
<evidence type="ECO:0000313" key="16">
    <source>
        <dbReference type="RefSeq" id="XP_008800655.2"/>
    </source>
</evidence>
<dbReference type="GO" id="GO:0016705">
    <property type="term" value="F:oxidoreductase activity, acting on paired donors, with incorporation or reduction of molecular oxygen"/>
    <property type="evidence" value="ECO:0007669"/>
    <property type="project" value="InterPro"/>
</dbReference>
<keyword evidence="8 12" id="KW-0408">Iron</keyword>
<name>A0A8B7CJK8_PHODC</name>
<evidence type="ECO:0000256" key="12">
    <source>
        <dbReference type="PIRSR" id="PIRSR602401-1"/>
    </source>
</evidence>
<dbReference type="PROSITE" id="PS00086">
    <property type="entry name" value="CYTOCHROME_P450"/>
    <property type="match status" value="1"/>
</dbReference>
<evidence type="ECO:0000256" key="14">
    <source>
        <dbReference type="SAM" id="Phobius"/>
    </source>
</evidence>
<keyword evidence="14" id="KW-1133">Transmembrane helix</keyword>
<accession>A0A8B7CJK8</accession>
<feature type="binding site" description="axial binding residue" evidence="12">
    <location>
        <position position="482"/>
    </location>
    <ligand>
        <name>heme</name>
        <dbReference type="ChEBI" id="CHEBI:30413"/>
    </ligand>
    <ligandPart>
        <name>Fe</name>
        <dbReference type="ChEBI" id="CHEBI:18248"/>
    </ligandPart>
</feature>
<keyword evidence="7 13" id="KW-0560">Oxidoreductase</keyword>
<dbReference type="AlphaFoldDB" id="A0A8B7CJK8"/>
<dbReference type="PRINTS" id="PR00463">
    <property type="entry name" value="EP450I"/>
</dbReference>
<dbReference type="GO" id="GO:0016020">
    <property type="term" value="C:membrane"/>
    <property type="evidence" value="ECO:0007669"/>
    <property type="project" value="UniProtKB-SubCell"/>
</dbReference>
<keyword evidence="9 13" id="KW-0503">Monooxygenase</keyword>
<reference evidence="16" key="1">
    <citation type="submission" date="2025-08" db="UniProtKB">
        <authorList>
            <consortium name="RefSeq"/>
        </authorList>
    </citation>
    <scope>IDENTIFICATION</scope>
    <source>
        <tissue evidence="16">Young leaves</tissue>
    </source>
</reference>
<feature type="transmembrane region" description="Helical" evidence="14">
    <location>
        <begin position="7"/>
        <end position="25"/>
    </location>
</feature>
<dbReference type="FunFam" id="1.10.630.10:FF:000019">
    <property type="entry name" value="Cytochrome P450 family protein"/>
    <property type="match status" value="1"/>
</dbReference>
<dbReference type="PANTHER" id="PTHR47943">
    <property type="entry name" value="CYTOCHROME P450 93A3-LIKE"/>
    <property type="match status" value="1"/>
</dbReference>
<dbReference type="Gene3D" id="1.10.630.10">
    <property type="entry name" value="Cytochrome P450"/>
    <property type="match status" value="1"/>
</dbReference>
<keyword evidence="10 14" id="KW-0472">Membrane</keyword>
<evidence type="ECO:0000256" key="5">
    <source>
        <dbReference type="ARBA" id="ARBA00022617"/>
    </source>
</evidence>
<gene>
    <name evidence="16" type="primary">LOC103714950</name>
</gene>
<evidence type="ECO:0000256" key="7">
    <source>
        <dbReference type="ARBA" id="ARBA00023002"/>
    </source>
</evidence>
<dbReference type="InterPro" id="IPR036396">
    <property type="entry name" value="Cyt_P450_sf"/>
</dbReference>
<evidence type="ECO:0000256" key="11">
    <source>
        <dbReference type="ARBA" id="ARBA00023241"/>
    </source>
</evidence>
<keyword evidence="11" id="KW-0284">Flavonoid biosynthesis</keyword>
<dbReference type="GO" id="GO:0020037">
    <property type="term" value="F:heme binding"/>
    <property type="evidence" value="ECO:0007669"/>
    <property type="project" value="InterPro"/>
</dbReference>
<evidence type="ECO:0000256" key="9">
    <source>
        <dbReference type="ARBA" id="ARBA00023033"/>
    </source>
</evidence>
<dbReference type="RefSeq" id="XP_008800655.2">
    <property type="nucleotide sequence ID" value="XM_008802433.4"/>
</dbReference>
<sequence length="549" mass="61037">MLYCRPCISVYCSLVITYFPLTLLVCRVMEQGGFGSPAFFLLLAISLASVLFLATLSKARSGRRRLPPGPLSLPVIGHLHLLRPPVHQTLYRLATRHGPIFTLRLGSALCVIASSPDLARELFKTHDTAISNRPQTAAARHFAYDAAGFAFAPYGPYWRFVKRLCMSELLGPRTVDLLRPVRRVELLDLLRAVLDKSARREPVDMSSEIIKMTNNEVTRMAASTTSSGAGGETEEARELVKQVAELVGAFNIADYIGFCKNLDLQGLGKRVREVHRRFDALMERIIRGKEEKRRRRKEMGCGGEDEVKDLLDILLDVAEDDGAEMKLSRENIKGFILDIFTAGSDSSAATIEWGLAELINHPKALEKVREEIDRVVGKDRLVEETDLPNLPYLQAVMKETMRLHPAAPIAHRQTTKDIRVGGYDIPADTVLMVNLWAIGRDPSYWEDPLKFRPERFMSDAAAVDVRGQHFQILPFGSGRRGCPGMVLAMQVVSVTVAAMVQSFEWEVVGGEAVGEGRVDMEEKEGMVAARQHPLLLVPVARLDPFPALA</sequence>
<comment type="similarity">
    <text evidence="4 13">Belongs to the cytochrome P450 family.</text>
</comment>
<dbReference type="PRINTS" id="PR00385">
    <property type="entry name" value="P450"/>
</dbReference>
<evidence type="ECO:0000256" key="2">
    <source>
        <dbReference type="ARBA" id="ARBA00004370"/>
    </source>
</evidence>
<evidence type="ECO:0000256" key="6">
    <source>
        <dbReference type="ARBA" id="ARBA00022723"/>
    </source>
</evidence>
<dbReference type="GO" id="GO:0004497">
    <property type="term" value="F:monooxygenase activity"/>
    <property type="evidence" value="ECO:0007669"/>
    <property type="project" value="UniProtKB-KW"/>
</dbReference>